<dbReference type="OrthoDB" id="2660310at2759"/>
<proteinExistence type="predicted"/>
<dbReference type="EMBL" id="JH687555">
    <property type="protein sequence ID" value="EIN04328.1"/>
    <property type="molecule type" value="Genomic_DNA"/>
</dbReference>
<feature type="region of interest" description="Disordered" evidence="1">
    <location>
        <begin position="1"/>
        <end position="87"/>
    </location>
</feature>
<keyword evidence="3" id="KW-1185">Reference proteome</keyword>
<reference evidence="3" key="1">
    <citation type="journal article" date="2012" name="Science">
        <title>The Paleozoic origin of enzymatic lignin decomposition reconstructed from 31 fungal genomes.</title>
        <authorList>
            <person name="Floudas D."/>
            <person name="Binder M."/>
            <person name="Riley R."/>
            <person name="Barry K."/>
            <person name="Blanchette R.A."/>
            <person name="Henrissat B."/>
            <person name="Martinez A.T."/>
            <person name="Otillar R."/>
            <person name="Spatafora J.W."/>
            <person name="Yadav J.S."/>
            <person name="Aerts A."/>
            <person name="Benoit I."/>
            <person name="Boyd A."/>
            <person name="Carlson A."/>
            <person name="Copeland A."/>
            <person name="Coutinho P.M."/>
            <person name="de Vries R.P."/>
            <person name="Ferreira P."/>
            <person name="Findley K."/>
            <person name="Foster B."/>
            <person name="Gaskell J."/>
            <person name="Glotzer D."/>
            <person name="Gorecki P."/>
            <person name="Heitman J."/>
            <person name="Hesse C."/>
            <person name="Hori C."/>
            <person name="Igarashi K."/>
            <person name="Jurgens J.A."/>
            <person name="Kallen N."/>
            <person name="Kersten P."/>
            <person name="Kohler A."/>
            <person name="Kuees U."/>
            <person name="Kumar T.K.A."/>
            <person name="Kuo A."/>
            <person name="LaButti K."/>
            <person name="Larrondo L.F."/>
            <person name="Lindquist E."/>
            <person name="Ling A."/>
            <person name="Lombard V."/>
            <person name="Lucas S."/>
            <person name="Lundell T."/>
            <person name="Martin R."/>
            <person name="McLaughlin D.J."/>
            <person name="Morgenstern I."/>
            <person name="Morin E."/>
            <person name="Murat C."/>
            <person name="Nagy L.G."/>
            <person name="Nolan M."/>
            <person name="Ohm R.A."/>
            <person name="Patyshakuliyeva A."/>
            <person name="Rokas A."/>
            <person name="Ruiz-Duenas F.J."/>
            <person name="Sabat G."/>
            <person name="Salamov A."/>
            <person name="Samejima M."/>
            <person name="Schmutz J."/>
            <person name="Slot J.C."/>
            <person name="St John F."/>
            <person name="Stenlid J."/>
            <person name="Sun H."/>
            <person name="Sun S."/>
            <person name="Syed K."/>
            <person name="Tsang A."/>
            <person name="Wiebenga A."/>
            <person name="Young D."/>
            <person name="Pisabarro A."/>
            <person name="Eastwood D.C."/>
            <person name="Martin F."/>
            <person name="Cullen D."/>
            <person name="Grigoriev I.V."/>
            <person name="Hibbett D.S."/>
        </authorList>
    </citation>
    <scope>NUCLEOTIDE SEQUENCE [LARGE SCALE GENOMIC DNA]</scope>
    <source>
        <strain evidence="3">HHB-11173 SS5</strain>
    </source>
</reference>
<dbReference type="AlphaFoldDB" id="R7S2A4"/>
<gene>
    <name evidence="2" type="ORF">PUNSTDRAFT_138722</name>
</gene>
<dbReference type="GeneID" id="18880156"/>
<feature type="compositionally biased region" description="Basic and acidic residues" evidence="1">
    <location>
        <begin position="12"/>
        <end position="21"/>
    </location>
</feature>
<name>R7S2A4_PUNST</name>
<dbReference type="HOGENOM" id="CLU_1571424_0_0_1"/>
<evidence type="ECO:0000313" key="3">
    <source>
        <dbReference type="Proteomes" id="UP000054196"/>
    </source>
</evidence>
<accession>R7S2A4</accession>
<dbReference type="RefSeq" id="XP_007388471.1">
    <property type="nucleotide sequence ID" value="XM_007388409.1"/>
</dbReference>
<dbReference type="eggNOG" id="ENOG502SW2P">
    <property type="taxonomic scope" value="Eukaryota"/>
</dbReference>
<evidence type="ECO:0000313" key="2">
    <source>
        <dbReference type="EMBL" id="EIN04328.1"/>
    </source>
</evidence>
<protein>
    <submittedName>
        <fullName evidence="2">Uncharacterized protein</fullName>
    </submittedName>
</protein>
<dbReference type="OMA" id="SICYSAQ"/>
<organism evidence="2 3">
    <name type="scientific">Punctularia strigosozonata (strain HHB-11173)</name>
    <name type="common">White-rot fungus</name>
    <dbReference type="NCBI Taxonomy" id="741275"/>
    <lineage>
        <taxon>Eukaryota</taxon>
        <taxon>Fungi</taxon>
        <taxon>Dikarya</taxon>
        <taxon>Basidiomycota</taxon>
        <taxon>Agaricomycotina</taxon>
        <taxon>Agaricomycetes</taxon>
        <taxon>Corticiales</taxon>
        <taxon>Punctulariaceae</taxon>
        <taxon>Punctularia</taxon>
    </lineage>
</organism>
<dbReference type="Proteomes" id="UP000054196">
    <property type="component" value="Unassembled WGS sequence"/>
</dbReference>
<sequence length="170" mass="18308">MIYTVAVPTFYDEPKSGDHSTHGSRRSSAAPDSPGDGDDNSGGAAAAPMPELATAILPSTNDGRARIPKPAGEAGRPDRGGYSLRTALRSDPSLYPQLLKLARDLVTKHLSPSICYSAQSKRALAEAISDGSSQLPLLNEFQDCWPLVDALRMRLKEYLRNELSLRVNDS</sequence>
<dbReference type="KEGG" id="psq:PUNSTDRAFT_138722"/>
<evidence type="ECO:0000256" key="1">
    <source>
        <dbReference type="SAM" id="MobiDB-lite"/>
    </source>
</evidence>